<evidence type="ECO:0000313" key="4">
    <source>
        <dbReference type="Proteomes" id="UP001162164"/>
    </source>
</evidence>
<comment type="caution">
    <text evidence="3">The sequence shown here is derived from an EMBL/GenBank/DDBJ whole genome shotgun (WGS) entry which is preliminary data.</text>
</comment>
<reference evidence="3" key="1">
    <citation type="journal article" date="2023" name="Insect Mol. Biol.">
        <title>Genome sequencing provides insights into the evolution of gene families encoding plant cell wall-degrading enzymes in longhorned beetles.</title>
        <authorList>
            <person name="Shin N.R."/>
            <person name="Okamura Y."/>
            <person name="Kirsch R."/>
            <person name="Pauchet Y."/>
        </authorList>
    </citation>
    <scope>NUCLEOTIDE SEQUENCE</scope>
    <source>
        <strain evidence="3">MMC_N1</strain>
    </source>
</reference>
<feature type="non-terminal residue" evidence="3">
    <location>
        <position position="513"/>
    </location>
</feature>
<dbReference type="Pfam" id="PF21789">
    <property type="entry name" value="TNP-like_RNaseH_C"/>
    <property type="match status" value="1"/>
</dbReference>
<organism evidence="3 4">
    <name type="scientific">Molorchus minor</name>
    <dbReference type="NCBI Taxonomy" id="1323400"/>
    <lineage>
        <taxon>Eukaryota</taxon>
        <taxon>Metazoa</taxon>
        <taxon>Ecdysozoa</taxon>
        <taxon>Arthropoda</taxon>
        <taxon>Hexapoda</taxon>
        <taxon>Insecta</taxon>
        <taxon>Pterygota</taxon>
        <taxon>Neoptera</taxon>
        <taxon>Endopterygota</taxon>
        <taxon>Coleoptera</taxon>
        <taxon>Polyphaga</taxon>
        <taxon>Cucujiformia</taxon>
        <taxon>Chrysomeloidea</taxon>
        <taxon>Cerambycidae</taxon>
        <taxon>Lamiinae</taxon>
        <taxon>Monochamini</taxon>
        <taxon>Molorchus</taxon>
    </lineage>
</organism>
<dbReference type="EMBL" id="JAPWTJ010000297">
    <property type="protein sequence ID" value="KAJ8979994.1"/>
    <property type="molecule type" value="Genomic_DNA"/>
</dbReference>
<keyword evidence="4" id="KW-1185">Reference proteome</keyword>
<name>A0ABQ9JPY5_9CUCU</name>
<accession>A0ABQ9JPY5</accession>
<dbReference type="InterPro" id="IPR048365">
    <property type="entry name" value="TNP-like_RNaseH_N"/>
</dbReference>
<feature type="domain" description="Transposable element P transposase-like RNase H C-terminal" evidence="2">
    <location>
        <begin position="417"/>
        <end position="448"/>
    </location>
</feature>
<sequence length="513" mass="59057">MLGEIGLTRTQDLTPRARYLYKKNRVLNKSLRQLKVRRTLFKRSVPKGNSQESLHKALMPLQRHVADFIKSQINAIGKDPRGRRYTTEDKIMGLILHKQSGRAYRTMQKLFCLPSRKTLMALLNRIPLGAGINDCIFQNLKINAAMLRPEERYCVLIFDEMSLEPHINLNIRENCFEGFENFGNGDKVIIADHAQVFMLKGLQFEWKQPVAYTFCKGTTPTIQLVRQIKEIIKKCTEIGLKIVATVSDQGATNQAAVNYLMKHSVPQYTQYTGRKFYFVQNKKIIHIYDPPHLLKGIRNNLLTKNLIWETEDEKTDGKVVPQVSKEKVSRRQLCNGHTLFPKSGKDLKCCISLTSKHKKFWIEARHNLSKMYFQSEGKNDKIRPPSLRNWIVTINGLKDLYESLSKEGFSFLKPRVFNQDPVENFFGQLRQQGSRNINPTASMFRIHFKTLLINNFVTRHSPSANCEEETSAISLVRNFVTQGIPEEQDLILNVPDVNIPVKVFSLVDKFSVG</sequence>
<evidence type="ECO:0000259" key="1">
    <source>
        <dbReference type="Pfam" id="PF21787"/>
    </source>
</evidence>
<dbReference type="InterPro" id="IPR048367">
    <property type="entry name" value="TNP-like_RNaseH_C"/>
</dbReference>
<proteinExistence type="predicted"/>
<dbReference type="Pfam" id="PF21787">
    <property type="entry name" value="TNP-like_RNaseH_N"/>
    <property type="match status" value="1"/>
</dbReference>
<evidence type="ECO:0008006" key="5">
    <source>
        <dbReference type="Google" id="ProtNLM"/>
    </source>
</evidence>
<dbReference type="Proteomes" id="UP001162164">
    <property type="component" value="Unassembled WGS sequence"/>
</dbReference>
<gene>
    <name evidence="3" type="ORF">NQ317_016657</name>
</gene>
<evidence type="ECO:0000259" key="2">
    <source>
        <dbReference type="Pfam" id="PF21789"/>
    </source>
</evidence>
<protein>
    <recommendedName>
        <fullName evidence="5">Transposase</fullName>
    </recommendedName>
</protein>
<feature type="domain" description="Transposable element P transposase-like RNase H" evidence="1">
    <location>
        <begin position="130"/>
        <end position="260"/>
    </location>
</feature>
<evidence type="ECO:0000313" key="3">
    <source>
        <dbReference type="EMBL" id="KAJ8979994.1"/>
    </source>
</evidence>